<evidence type="ECO:0000313" key="1">
    <source>
        <dbReference type="EMBL" id="RKP38146.1"/>
    </source>
</evidence>
<dbReference type="PANTHER" id="PTHR45398:SF1">
    <property type="entry name" value="ENZYME, PUTATIVE (JCVI)-RELATED"/>
    <property type="match status" value="1"/>
</dbReference>
<dbReference type="Proteomes" id="UP000268162">
    <property type="component" value="Unassembled WGS sequence"/>
</dbReference>
<sequence>MLRARFRPIDGETMISFGSIDGPSSTCFEYHRLDDIRDALSQLNAINHLINFDKGPISQVRVFDVDDIQYVYISVHHLVFDLLSVQIVREDLTAFLTGQTLDPITHSYSAWADHLYSLAQFIDPCSIDLPLAGIPLAVELSTDGTLITNETREYARECIGQSATRQLMTVVTNQLGAVPVELILSALVCAYHRHFGLTQLSVVYSSHGRKDPQGKLDVSRTVGFFACQFPLVLQNSLDGDLAITLRGIQATLSTGMDSGFLRTVTKNLYCFSDDETELQRQFDAEPQFGFTYVDNIGFHDSPDSTTLLIDRPAMVDELRTTKSQNIYPYLFDFAAWNTTRGLEITTHYNSKQFQAPASMNCFDEVSELQNVPRNGN</sequence>
<dbReference type="Gene3D" id="3.30.559.10">
    <property type="entry name" value="Chloramphenicol acetyltransferase-like domain"/>
    <property type="match status" value="1"/>
</dbReference>
<protein>
    <submittedName>
        <fullName evidence="1">Condensation domain-containing protein</fullName>
    </submittedName>
</protein>
<dbReference type="PANTHER" id="PTHR45398">
    <property type="match status" value="1"/>
</dbReference>
<organism evidence="1 2">
    <name type="scientific">Dimargaris cristalligena</name>
    <dbReference type="NCBI Taxonomy" id="215637"/>
    <lineage>
        <taxon>Eukaryota</taxon>
        <taxon>Fungi</taxon>
        <taxon>Fungi incertae sedis</taxon>
        <taxon>Zoopagomycota</taxon>
        <taxon>Kickxellomycotina</taxon>
        <taxon>Dimargaritomycetes</taxon>
        <taxon>Dimargaritales</taxon>
        <taxon>Dimargaritaceae</taxon>
        <taxon>Dimargaris</taxon>
    </lineage>
</organism>
<name>A0A4P9ZWU4_9FUNG</name>
<gene>
    <name evidence="1" type="ORF">BJ085DRAFT_36783</name>
</gene>
<dbReference type="AlphaFoldDB" id="A0A4P9ZWU4"/>
<dbReference type="InterPro" id="IPR023213">
    <property type="entry name" value="CAT-like_dom_sf"/>
</dbReference>
<dbReference type="Gene3D" id="3.30.559.30">
    <property type="entry name" value="Nonribosomal peptide synthetase, condensation domain"/>
    <property type="match status" value="1"/>
</dbReference>
<dbReference type="STRING" id="215637.A0A4P9ZWU4"/>
<accession>A0A4P9ZWU4</accession>
<keyword evidence="2" id="KW-1185">Reference proteome</keyword>
<reference evidence="2" key="1">
    <citation type="journal article" date="2018" name="Nat. Microbiol.">
        <title>Leveraging single-cell genomics to expand the fungal tree of life.</title>
        <authorList>
            <person name="Ahrendt S.R."/>
            <person name="Quandt C.A."/>
            <person name="Ciobanu D."/>
            <person name="Clum A."/>
            <person name="Salamov A."/>
            <person name="Andreopoulos B."/>
            <person name="Cheng J.F."/>
            <person name="Woyke T."/>
            <person name="Pelin A."/>
            <person name="Henrissat B."/>
            <person name="Reynolds N.K."/>
            <person name="Benny G.L."/>
            <person name="Smith M.E."/>
            <person name="James T.Y."/>
            <person name="Grigoriev I.V."/>
        </authorList>
    </citation>
    <scope>NUCLEOTIDE SEQUENCE [LARGE SCALE GENOMIC DNA]</scope>
    <source>
        <strain evidence="2">RSA 468</strain>
    </source>
</reference>
<dbReference type="EMBL" id="ML002400">
    <property type="protein sequence ID" value="RKP38146.1"/>
    <property type="molecule type" value="Genomic_DNA"/>
</dbReference>
<evidence type="ECO:0000313" key="2">
    <source>
        <dbReference type="Proteomes" id="UP000268162"/>
    </source>
</evidence>
<dbReference type="SUPFAM" id="SSF52777">
    <property type="entry name" value="CoA-dependent acyltransferases"/>
    <property type="match status" value="2"/>
</dbReference>
<proteinExistence type="predicted"/>